<dbReference type="Proteomes" id="UP001152797">
    <property type="component" value="Unassembled WGS sequence"/>
</dbReference>
<feature type="domain" description="YHYH" evidence="3">
    <location>
        <begin position="157"/>
        <end position="262"/>
    </location>
</feature>
<feature type="region of interest" description="Disordered" evidence="1">
    <location>
        <begin position="583"/>
        <end position="630"/>
    </location>
</feature>
<dbReference type="InterPro" id="IPR031367">
    <property type="entry name" value="CCDC24"/>
</dbReference>
<evidence type="ECO:0000313" key="6">
    <source>
        <dbReference type="Proteomes" id="UP001152797"/>
    </source>
</evidence>
<dbReference type="InterPro" id="IPR025924">
    <property type="entry name" value="YHYH_dom"/>
</dbReference>
<dbReference type="PANTHER" id="PTHR28601">
    <property type="entry name" value="COILED-COIL DOMAIN-CONTAINING PROTEIN 24"/>
    <property type="match status" value="1"/>
</dbReference>
<proteinExistence type="predicted"/>
<feature type="compositionally biased region" description="Low complexity" evidence="1">
    <location>
        <begin position="583"/>
        <end position="618"/>
    </location>
</feature>
<accession>A0A9P1C2Z8</accession>
<dbReference type="Pfam" id="PF15669">
    <property type="entry name" value="CCDC24"/>
    <property type="match status" value="1"/>
</dbReference>
<evidence type="ECO:0000256" key="1">
    <source>
        <dbReference type="SAM" id="MobiDB-lite"/>
    </source>
</evidence>
<evidence type="ECO:0000259" key="3">
    <source>
        <dbReference type="Pfam" id="PF14240"/>
    </source>
</evidence>
<evidence type="ECO:0000313" key="5">
    <source>
        <dbReference type="EMBL" id="CAL1137534.1"/>
    </source>
</evidence>
<reference evidence="5" key="2">
    <citation type="submission" date="2024-04" db="EMBL/GenBank/DDBJ databases">
        <authorList>
            <person name="Chen Y."/>
            <person name="Shah S."/>
            <person name="Dougan E. K."/>
            <person name="Thang M."/>
            <person name="Chan C."/>
        </authorList>
    </citation>
    <scope>NUCLEOTIDE SEQUENCE [LARGE SCALE GENOMIC DNA]</scope>
</reference>
<organism evidence="4">
    <name type="scientific">Cladocopium goreaui</name>
    <dbReference type="NCBI Taxonomy" id="2562237"/>
    <lineage>
        <taxon>Eukaryota</taxon>
        <taxon>Sar</taxon>
        <taxon>Alveolata</taxon>
        <taxon>Dinophyceae</taxon>
        <taxon>Suessiales</taxon>
        <taxon>Symbiodiniaceae</taxon>
        <taxon>Cladocopium</taxon>
    </lineage>
</organism>
<evidence type="ECO:0000256" key="2">
    <source>
        <dbReference type="SAM" id="SignalP"/>
    </source>
</evidence>
<reference evidence="4" key="1">
    <citation type="submission" date="2022-10" db="EMBL/GenBank/DDBJ databases">
        <authorList>
            <person name="Chen Y."/>
            <person name="Dougan E. K."/>
            <person name="Chan C."/>
            <person name="Rhodes N."/>
            <person name="Thang M."/>
        </authorList>
    </citation>
    <scope>NUCLEOTIDE SEQUENCE</scope>
</reference>
<feature type="region of interest" description="Disordered" evidence="1">
    <location>
        <begin position="383"/>
        <end position="411"/>
    </location>
</feature>
<feature type="chain" id="PRO_5043270059" description="YHYH domain-containing protein" evidence="2">
    <location>
        <begin position="30"/>
        <end position="994"/>
    </location>
</feature>
<dbReference type="EMBL" id="CAMXCT030000867">
    <property type="protein sequence ID" value="CAL4771471.1"/>
    <property type="molecule type" value="Genomic_DNA"/>
</dbReference>
<dbReference type="OrthoDB" id="440213at2759"/>
<dbReference type="Pfam" id="PF14240">
    <property type="entry name" value="YHYH"/>
    <property type="match status" value="1"/>
</dbReference>
<dbReference type="AlphaFoldDB" id="A0A9P1C2Z8"/>
<keyword evidence="6" id="KW-1185">Reference proteome</keyword>
<feature type="compositionally biased region" description="Gly residues" evidence="1">
    <location>
        <begin position="397"/>
        <end position="407"/>
    </location>
</feature>
<name>A0A9P1C2Z8_9DINO</name>
<dbReference type="PANTHER" id="PTHR28601:SF1">
    <property type="entry name" value="COILED-COIL DOMAIN-CONTAINING PROTEIN 24"/>
    <property type="match status" value="1"/>
</dbReference>
<evidence type="ECO:0000313" key="4">
    <source>
        <dbReference type="EMBL" id="CAI3984159.1"/>
    </source>
</evidence>
<gene>
    <name evidence="4" type="ORF">C1SCF055_LOCUS11709</name>
</gene>
<protein>
    <recommendedName>
        <fullName evidence="3">YHYH domain-containing protein</fullName>
    </recommendedName>
</protein>
<keyword evidence="2" id="KW-0732">Signal</keyword>
<dbReference type="EMBL" id="CAMXCT010000867">
    <property type="protein sequence ID" value="CAI3984159.1"/>
    <property type="molecule type" value="Genomic_DNA"/>
</dbReference>
<dbReference type="EMBL" id="CAMXCT020000867">
    <property type="protein sequence ID" value="CAL1137534.1"/>
    <property type="molecule type" value="Genomic_DNA"/>
</dbReference>
<comment type="caution">
    <text evidence="4">The sequence shown here is derived from an EMBL/GenBank/DDBJ whole genome shotgun (WGS) entry which is preliminary data.</text>
</comment>
<sequence>MFRHSVGHGGMCFMWPWSLAIVLTFPAMAAIVPSTDSCESLSHCSPSECPVVGNSPCTFTDPGIDWTELIGSVSCKACTQSSDSRCSTAGLQEVFDTDSTSAVKAMYCNDNFLVVWSAGKPSSDATLAAIPRPPGGGGGGGYENECVTRSTIEQSQTYKIPLTPPTDEAYEWTPNPPAGASGVGKNGIPFYPGLDNGGHWVWDVCEADKCNAHVGRGGDYHYHGDPMGTSCVYSTDAYSNNDPHSVKIGYALDGYLIYGRYTASGQPGIDVDLDLCGGHEHDSLGYHYHPSVESRTGSSVMVTGTYTAYYLGPKKCFKGKVSSINNFYADATKPYTQGGTDVGQPNYDNTLKQYDVSSRSDYEDLKPCCSMTNSWAATGISFDQSGNTGKDGTTGTASGGGGTGGTSGTADKLGTCSGTDNKGKACPPDYDAERPCDHALQAARAAHIPQPLGTLDLVEPRCSSDLDLTGRELTCGQAEYPAGQNEGADATIACSSGSIECFVFASVGLVGGSCSGDPFAEDPNDQWAYMPLSVGNACVGQSSCAVSVGDGTLNGQATSPSTAGYAKSKFKGIALCSTSSASVSTSASSGASVSTTGSSSVSEAPSSTTGSMESTTGTDAEDGESTGTTTRDKLVTSAGQSFQFLASMVVATLATLSVACRALGMIHAVPKAVPKAVNETLRVRAGIPIDPETLARSQLYKPELKMIKRLVGHQLIQQNRLMWDEIFSLRQMLSDFKDQNDELCKGRRQHADLCDTQHRELLKRQAHLLLNELRAKATACGHALEDMVPELRGSEIYRYLIKEDVNGAPPATPSTRPSTASTRSCTTPDLMQNLATLPALPMGKALGLDDLDDVASGIREALEAEHQWLLAIIEEEYQFLSFEEQRRVAATGSRWGEPSTAELKQFLHRLQEIASSPSLRTLSLTEGGSKADAPSLGGANIRRLQALISMRRHGGFLHTVEENNSVPDPSAVTFGPTVIGPNSQEFDPFFGDPI</sequence>
<feature type="signal peptide" evidence="2">
    <location>
        <begin position="1"/>
        <end position="29"/>
    </location>
</feature>